<protein>
    <submittedName>
        <fullName evidence="3">DUF2771 domain-containing protein</fullName>
    </submittedName>
</protein>
<reference evidence="3" key="2">
    <citation type="submission" date="2021-04" db="EMBL/GenBank/DDBJ databases">
        <authorList>
            <person name="Gilroy R."/>
        </authorList>
    </citation>
    <scope>NUCLEOTIDE SEQUENCE</scope>
    <source>
        <strain evidence="3">CHK32-1732</strain>
    </source>
</reference>
<evidence type="ECO:0000313" key="3">
    <source>
        <dbReference type="EMBL" id="HIW90764.1"/>
    </source>
</evidence>
<dbReference type="InterPro" id="IPR024495">
    <property type="entry name" value="DUF2771"/>
</dbReference>
<gene>
    <name evidence="3" type="ORF">H9870_03755</name>
</gene>
<reference evidence="3" key="1">
    <citation type="journal article" date="2021" name="PeerJ">
        <title>Extensive microbial diversity within the chicken gut microbiome revealed by metagenomics and culture.</title>
        <authorList>
            <person name="Gilroy R."/>
            <person name="Ravi A."/>
            <person name="Getino M."/>
            <person name="Pursley I."/>
            <person name="Horton D.L."/>
            <person name="Alikhan N.F."/>
            <person name="Baker D."/>
            <person name="Gharbi K."/>
            <person name="Hall N."/>
            <person name="Watson M."/>
            <person name="Adriaenssens E.M."/>
            <person name="Foster-Nyarko E."/>
            <person name="Jarju S."/>
            <person name="Secka A."/>
            <person name="Antonio M."/>
            <person name="Oren A."/>
            <person name="Chaudhuri R.R."/>
            <person name="La Ragione R."/>
            <person name="Hildebrand F."/>
            <person name="Pallen M.J."/>
        </authorList>
    </citation>
    <scope>NUCLEOTIDE SEQUENCE</scope>
    <source>
        <strain evidence="3">CHK32-1732</strain>
    </source>
</reference>
<feature type="transmembrane region" description="Helical" evidence="2">
    <location>
        <begin position="31"/>
        <end position="51"/>
    </location>
</feature>
<keyword evidence="2" id="KW-0472">Membrane</keyword>
<organism evidence="3 4">
    <name type="scientific">Candidatus Corynebacterium avicola</name>
    <dbReference type="NCBI Taxonomy" id="2838527"/>
    <lineage>
        <taxon>Bacteria</taxon>
        <taxon>Bacillati</taxon>
        <taxon>Actinomycetota</taxon>
        <taxon>Actinomycetes</taxon>
        <taxon>Mycobacteriales</taxon>
        <taxon>Corynebacteriaceae</taxon>
        <taxon>Corynebacterium</taxon>
    </lineage>
</organism>
<dbReference type="EMBL" id="DXGC01000038">
    <property type="protein sequence ID" value="HIW90764.1"/>
    <property type="molecule type" value="Genomic_DNA"/>
</dbReference>
<feature type="region of interest" description="Disordered" evidence="1">
    <location>
        <begin position="1"/>
        <end position="24"/>
    </location>
</feature>
<dbReference type="Pfam" id="PF10969">
    <property type="entry name" value="DUF2771"/>
    <property type="match status" value="1"/>
</dbReference>
<keyword evidence="2" id="KW-0812">Transmembrane</keyword>
<feature type="compositionally biased region" description="Acidic residues" evidence="1">
    <location>
        <begin position="212"/>
        <end position="222"/>
    </location>
</feature>
<evidence type="ECO:0000256" key="1">
    <source>
        <dbReference type="SAM" id="MobiDB-lite"/>
    </source>
</evidence>
<dbReference type="AlphaFoldDB" id="A0A9D1UK16"/>
<proteinExistence type="predicted"/>
<feature type="compositionally biased region" description="Acidic residues" evidence="1">
    <location>
        <begin position="193"/>
        <end position="206"/>
    </location>
</feature>
<sequence length="222" mass="23739">MSTVPSGQTGAKKPTGSTKKQRRKATQRRQLLTFVAIVVLVLVVAGAVWGVQRWMDSRPGTAPEDLRLTVEINGEEQEYAPYQVCQRFTGECDEKDPVTIDVDPEDEITLKVPDEISSQDWSALQIFDNQAADAENTWAAGETSEVKVPASAAISGEGNANLAVVEVHGLIIGEEDGEEVPYGVVWAFSTGVEPDEDAAADTEATEGAEGAEGAEDTEGTEE</sequence>
<feature type="region of interest" description="Disordered" evidence="1">
    <location>
        <begin position="191"/>
        <end position="222"/>
    </location>
</feature>
<dbReference type="Proteomes" id="UP000824190">
    <property type="component" value="Unassembled WGS sequence"/>
</dbReference>
<comment type="caution">
    <text evidence="3">The sequence shown here is derived from an EMBL/GenBank/DDBJ whole genome shotgun (WGS) entry which is preliminary data.</text>
</comment>
<evidence type="ECO:0000256" key="2">
    <source>
        <dbReference type="SAM" id="Phobius"/>
    </source>
</evidence>
<keyword evidence="2" id="KW-1133">Transmembrane helix</keyword>
<accession>A0A9D1UK16</accession>
<evidence type="ECO:0000313" key="4">
    <source>
        <dbReference type="Proteomes" id="UP000824190"/>
    </source>
</evidence>
<name>A0A9D1UK16_9CORY</name>